<dbReference type="AlphaFoldDB" id="A0A3P7N2G8"/>
<organism evidence="4 5">
    <name type="scientific">Cylicostephanus goldi</name>
    <name type="common">Nematode worm</name>
    <dbReference type="NCBI Taxonomy" id="71465"/>
    <lineage>
        <taxon>Eukaryota</taxon>
        <taxon>Metazoa</taxon>
        <taxon>Ecdysozoa</taxon>
        <taxon>Nematoda</taxon>
        <taxon>Chromadorea</taxon>
        <taxon>Rhabditida</taxon>
        <taxon>Rhabditina</taxon>
        <taxon>Rhabditomorpha</taxon>
        <taxon>Strongyloidea</taxon>
        <taxon>Strongylidae</taxon>
        <taxon>Cylicostephanus</taxon>
    </lineage>
</organism>
<dbReference type="CDD" id="cd00371">
    <property type="entry name" value="HMA"/>
    <property type="match status" value="2"/>
</dbReference>
<dbReference type="GO" id="GO:0046872">
    <property type="term" value="F:metal ion binding"/>
    <property type="evidence" value="ECO:0007669"/>
    <property type="project" value="UniProtKB-KW"/>
</dbReference>
<dbReference type="GO" id="GO:0006825">
    <property type="term" value="P:copper ion transport"/>
    <property type="evidence" value="ECO:0007669"/>
    <property type="project" value="UniProtKB-KW"/>
</dbReference>
<dbReference type="EMBL" id="UYRV01115247">
    <property type="protein sequence ID" value="VDN29378.1"/>
    <property type="molecule type" value="Genomic_DNA"/>
</dbReference>
<keyword evidence="2" id="KW-0187">Copper transport</keyword>
<accession>A0A3P7N2G8</accession>
<evidence type="ECO:0000259" key="3">
    <source>
        <dbReference type="PROSITE" id="PS50846"/>
    </source>
</evidence>
<dbReference type="PANTHER" id="PTHR46594:SF4">
    <property type="entry name" value="P-TYPE CATION-TRANSPORTING ATPASE"/>
    <property type="match status" value="1"/>
</dbReference>
<keyword evidence="2" id="KW-0813">Transport</keyword>
<dbReference type="PROSITE" id="PS01047">
    <property type="entry name" value="HMA_1"/>
    <property type="match status" value="1"/>
</dbReference>
<dbReference type="Gene3D" id="3.30.70.100">
    <property type="match status" value="2"/>
</dbReference>
<feature type="domain" description="HMA" evidence="3">
    <location>
        <begin position="1"/>
        <end position="45"/>
    </location>
</feature>
<keyword evidence="1" id="KW-0479">Metal-binding</keyword>
<dbReference type="InterPro" id="IPR006121">
    <property type="entry name" value="HMA_dom"/>
</dbReference>
<keyword evidence="2" id="KW-0406">Ion transport</keyword>
<evidence type="ECO:0000313" key="5">
    <source>
        <dbReference type="Proteomes" id="UP000271889"/>
    </source>
</evidence>
<reference evidence="4 5" key="1">
    <citation type="submission" date="2018-11" db="EMBL/GenBank/DDBJ databases">
        <authorList>
            <consortium name="Pathogen Informatics"/>
        </authorList>
    </citation>
    <scope>NUCLEOTIDE SEQUENCE [LARGE SCALE GENOMIC DNA]</scope>
</reference>
<evidence type="ECO:0000313" key="4">
    <source>
        <dbReference type="EMBL" id="VDN29378.1"/>
    </source>
</evidence>
<dbReference type="OrthoDB" id="432719at2759"/>
<keyword evidence="5" id="KW-1185">Reference proteome</keyword>
<sequence>MNARPGIQSCTVSLEAAEGVVVFDPSLWTAEEVAESVDDMGFEAKVKSIPKDVKVPLHANSAQRKAVVSIKGMVCHACVNNIQDTVSQRPGIHSVVVSLEKEEGVFTYDPTVLTDDQVVEAVDDMGFEAKLVSAEGISLPT</sequence>
<dbReference type="FunFam" id="3.30.70.100:FF:000001">
    <property type="entry name" value="ATPase copper transporting beta"/>
    <property type="match status" value="1"/>
</dbReference>
<dbReference type="Pfam" id="PF00403">
    <property type="entry name" value="HMA"/>
    <property type="match status" value="1"/>
</dbReference>
<dbReference type="PROSITE" id="PS50846">
    <property type="entry name" value="HMA_2"/>
    <property type="match status" value="2"/>
</dbReference>
<name>A0A3P7N2G8_CYLGO</name>
<evidence type="ECO:0000256" key="1">
    <source>
        <dbReference type="ARBA" id="ARBA00022723"/>
    </source>
</evidence>
<dbReference type="SUPFAM" id="SSF55008">
    <property type="entry name" value="HMA, heavy metal-associated domain"/>
    <property type="match status" value="2"/>
</dbReference>
<keyword evidence="2" id="KW-0186">Copper</keyword>
<dbReference type="PANTHER" id="PTHR46594">
    <property type="entry name" value="P-TYPE CATION-TRANSPORTING ATPASE"/>
    <property type="match status" value="1"/>
</dbReference>
<gene>
    <name evidence="4" type="ORF">CGOC_LOCUS11236</name>
</gene>
<feature type="domain" description="HMA" evidence="3">
    <location>
        <begin position="64"/>
        <end position="130"/>
    </location>
</feature>
<proteinExistence type="predicted"/>
<dbReference type="InterPro" id="IPR036163">
    <property type="entry name" value="HMA_dom_sf"/>
</dbReference>
<dbReference type="InterPro" id="IPR017969">
    <property type="entry name" value="Heavy-metal-associated_CS"/>
</dbReference>
<protein>
    <recommendedName>
        <fullName evidence="3">HMA domain-containing protein</fullName>
    </recommendedName>
</protein>
<dbReference type="Proteomes" id="UP000271889">
    <property type="component" value="Unassembled WGS sequence"/>
</dbReference>
<evidence type="ECO:0000256" key="2">
    <source>
        <dbReference type="ARBA" id="ARBA00022796"/>
    </source>
</evidence>